<accession>A0A511DGJ2</accession>
<dbReference type="Gene3D" id="3.10.450.50">
    <property type="match status" value="1"/>
</dbReference>
<dbReference type="RefSeq" id="WP_147107881.1">
    <property type="nucleotide sequence ID" value="NZ_BJVJ01000025.1"/>
</dbReference>
<dbReference type="Pfam" id="PF17775">
    <property type="entry name" value="YchJ_M-like"/>
    <property type="match status" value="1"/>
</dbReference>
<reference evidence="3 4" key="1">
    <citation type="submission" date="2019-07" db="EMBL/GenBank/DDBJ databases">
        <title>Whole genome shotgun sequence of Pseudonocardia sulfidoxydans NBRC 16205.</title>
        <authorList>
            <person name="Hosoyama A."/>
            <person name="Uohara A."/>
            <person name="Ohji S."/>
            <person name="Ichikawa N."/>
        </authorList>
    </citation>
    <scope>NUCLEOTIDE SEQUENCE [LARGE SCALE GENOMIC DNA]</scope>
    <source>
        <strain evidence="3 4">NBRC 16205</strain>
    </source>
</reference>
<dbReference type="InterPro" id="IPR032710">
    <property type="entry name" value="NTF2-like_dom_sf"/>
</dbReference>
<name>A0A511DGJ2_9PSEU</name>
<sequence>MSGSSTPCPCGLPEPYADCCGRFHSGAASPSTAELLMRSRYSAFAVGDAGYLRRTWHPRTRPRRLTLDPDQVWTRLEIHSRSGGVLFNSHGIVEFSAHYTRAGRVGVLHEHSRFVREDGVWLYFDGTED</sequence>
<dbReference type="AlphaFoldDB" id="A0A511DGJ2"/>
<dbReference type="InterPro" id="IPR023006">
    <property type="entry name" value="YchJ-like"/>
</dbReference>
<proteinExistence type="inferred from homology"/>
<dbReference type="InterPro" id="IPR048469">
    <property type="entry name" value="YchJ-like_M"/>
</dbReference>
<evidence type="ECO:0000313" key="3">
    <source>
        <dbReference type="EMBL" id="GEL23909.1"/>
    </source>
</evidence>
<evidence type="ECO:0000256" key="1">
    <source>
        <dbReference type="HAMAP-Rule" id="MF_00612"/>
    </source>
</evidence>
<keyword evidence="4" id="KW-1185">Reference proteome</keyword>
<dbReference type="SUPFAM" id="SSF54427">
    <property type="entry name" value="NTF2-like"/>
    <property type="match status" value="1"/>
</dbReference>
<organism evidence="3 4">
    <name type="scientific">Pseudonocardia sulfidoxydans NBRC 16205</name>
    <dbReference type="NCBI Taxonomy" id="1223511"/>
    <lineage>
        <taxon>Bacteria</taxon>
        <taxon>Bacillati</taxon>
        <taxon>Actinomycetota</taxon>
        <taxon>Actinomycetes</taxon>
        <taxon>Pseudonocardiales</taxon>
        <taxon>Pseudonocardiaceae</taxon>
        <taxon>Pseudonocardia</taxon>
    </lineage>
</organism>
<dbReference type="EMBL" id="BJVJ01000025">
    <property type="protein sequence ID" value="GEL23909.1"/>
    <property type="molecule type" value="Genomic_DNA"/>
</dbReference>
<evidence type="ECO:0000259" key="2">
    <source>
        <dbReference type="Pfam" id="PF17775"/>
    </source>
</evidence>
<feature type="domain" description="YchJ-like middle NTF2-like" evidence="2">
    <location>
        <begin position="32"/>
        <end position="126"/>
    </location>
</feature>
<dbReference type="OrthoDB" id="21421at2"/>
<gene>
    <name evidence="3" type="ORF">PSU4_28630</name>
</gene>
<evidence type="ECO:0000313" key="4">
    <source>
        <dbReference type="Proteomes" id="UP000321685"/>
    </source>
</evidence>
<protein>
    <recommendedName>
        <fullName evidence="1">UPF0225 protein PSU4_28630</fullName>
    </recommendedName>
</protein>
<comment type="similarity">
    <text evidence="1">Belongs to the UPF0225 family.</text>
</comment>
<comment type="caution">
    <text evidence="3">The sequence shown here is derived from an EMBL/GenBank/DDBJ whole genome shotgun (WGS) entry which is preliminary data.</text>
</comment>
<dbReference type="HAMAP" id="MF_00612">
    <property type="entry name" value="UPF0225"/>
    <property type="match status" value="1"/>
</dbReference>
<dbReference type="Proteomes" id="UP000321685">
    <property type="component" value="Unassembled WGS sequence"/>
</dbReference>